<dbReference type="RefSeq" id="XP_052745068.1">
    <property type="nucleotide sequence ID" value="XM_052889108.1"/>
</dbReference>
<gene>
    <name evidence="2" type="primary">LOC128199468</name>
</gene>
<keyword evidence="1" id="KW-1185">Reference proteome</keyword>
<proteinExistence type="predicted"/>
<dbReference type="Proteomes" id="UP001652582">
    <property type="component" value="Chromosome 24"/>
</dbReference>
<evidence type="ECO:0000313" key="1">
    <source>
        <dbReference type="Proteomes" id="UP001652582"/>
    </source>
</evidence>
<dbReference type="GeneID" id="128199468"/>
<accession>A0ABM3M126</accession>
<evidence type="ECO:0000313" key="2">
    <source>
        <dbReference type="RefSeq" id="XP_052745068.1"/>
    </source>
</evidence>
<name>A0ABM3M126_BICAN</name>
<sequence length="107" mass="12203">MYFLVCCTLEACIQSSLGQYHENVKLHYKNMSLGVFHRGTFDHSECVKELLNCWENIKSDIVCTFGIAFESVCGLLRQHCTDTNEVMPYKNSATAPVHEGFCDKLYP</sequence>
<reference evidence="2" key="1">
    <citation type="submission" date="2025-08" db="UniProtKB">
        <authorList>
            <consortium name="RefSeq"/>
        </authorList>
    </citation>
    <scope>IDENTIFICATION</scope>
</reference>
<organism evidence="1 2">
    <name type="scientific">Bicyclus anynana</name>
    <name type="common">Squinting bush brown butterfly</name>
    <dbReference type="NCBI Taxonomy" id="110368"/>
    <lineage>
        <taxon>Eukaryota</taxon>
        <taxon>Metazoa</taxon>
        <taxon>Ecdysozoa</taxon>
        <taxon>Arthropoda</taxon>
        <taxon>Hexapoda</taxon>
        <taxon>Insecta</taxon>
        <taxon>Pterygota</taxon>
        <taxon>Neoptera</taxon>
        <taxon>Endopterygota</taxon>
        <taxon>Lepidoptera</taxon>
        <taxon>Glossata</taxon>
        <taxon>Ditrysia</taxon>
        <taxon>Papilionoidea</taxon>
        <taxon>Nymphalidae</taxon>
        <taxon>Satyrinae</taxon>
        <taxon>Satyrini</taxon>
        <taxon>Mycalesina</taxon>
        <taxon>Bicyclus</taxon>
    </lineage>
</organism>
<protein>
    <submittedName>
        <fullName evidence="2">Uncharacterized protein LOC128199468</fullName>
    </submittedName>
</protein>